<dbReference type="RefSeq" id="WP_058289556.1">
    <property type="nucleotide sequence ID" value="NZ_CYSD01000020.1"/>
</dbReference>
<name>A0A0P1GQX3_9RHOB</name>
<dbReference type="InterPro" id="IPR015422">
    <property type="entry name" value="PyrdxlP-dep_Trfase_small"/>
</dbReference>
<organism evidence="6 7">
    <name type="scientific">Tritonibacter multivorans</name>
    <dbReference type="NCBI Taxonomy" id="928856"/>
    <lineage>
        <taxon>Bacteria</taxon>
        <taxon>Pseudomonadati</taxon>
        <taxon>Pseudomonadota</taxon>
        <taxon>Alphaproteobacteria</taxon>
        <taxon>Rhodobacterales</taxon>
        <taxon>Paracoccaceae</taxon>
        <taxon>Tritonibacter</taxon>
    </lineage>
</organism>
<keyword evidence="2" id="KW-0663">Pyridoxal phosphate</keyword>
<proteinExistence type="inferred from homology"/>
<feature type="domain" description="Aminotransferase class V" evidence="5">
    <location>
        <begin position="48"/>
        <end position="408"/>
    </location>
</feature>
<dbReference type="GO" id="GO:0031071">
    <property type="term" value="F:cysteine desulfurase activity"/>
    <property type="evidence" value="ECO:0007669"/>
    <property type="project" value="UniProtKB-EC"/>
</dbReference>
<dbReference type="STRING" id="928856.SAMN04488049_111131"/>
<dbReference type="InterPro" id="IPR015421">
    <property type="entry name" value="PyrdxlP-dep_Trfase_major"/>
</dbReference>
<dbReference type="InterPro" id="IPR000192">
    <property type="entry name" value="Aminotrans_V_dom"/>
</dbReference>
<reference evidence="6 7" key="1">
    <citation type="submission" date="2015-09" db="EMBL/GenBank/DDBJ databases">
        <authorList>
            <consortium name="Swine Surveillance"/>
        </authorList>
    </citation>
    <scope>NUCLEOTIDE SEQUENCE [LARGE SCALE GENOMIC DNA]</scope>
    <source>
        <strain evidence="6 7">CECT 7557</strain>
    </source>
</reference>
<dbReference type="Pfam" id="PF00266">
    <property type="entry name" value="Aminotran_5"/>
    <property type="match status" value="1"/>
</dbReference>
<dbReference type="InterPro" id="IPR015424">
    <property type="entry name" value="PyrdxlP-dep_Trfase"/>
</dbReference>
<dbReference type="PROSITE" id="PS00595">
    <property type="entry name" value="AA_TRANSFER_CLASS_5"/>
    <property type="match status" value="1"/>
</dbReference>
<dbReference type="Proteomes" id="UP000052022">
    <property type="component" value="Unassembled WGS sequence"/>
</dbReference>
<dbReference type="Gene3D" id="3.90.1150.10">
    <property type="entry name" value="Aspartate Aminotransferase, domain 1"/>
    <property type="match status" value="1"/>
</dbReference>
<evidence type="ECO:0000259" key="5">
    <source>
        <dbReference type="Pfam" id="PF00266"/>
    </source>
</evidence>
<dbReference type="PANTHER" id="PTHR43686">
    <property type="entry name" value="SULFURTRANSFERASE-RELATED"/>
    <property type="match status" value="1"/>
</dbReference>
<dbReference type="EMBL" id="CYSD01000020">
    <property type="protein sequence ID" value="CUH77629.1"/>
    <property type="molecule type" value="Genomic_DNA"/>
</dbReference>
<gene>
    <name evidence="6" type="primary">csd</name>
    <name evidence="6" type="ORF">TRM7557_01470</name>
</gene>
<dbReference type="InterPro" id="IPR020578">
    <property type="entry name" value="Aminotrans_V_PyrdxlP_BS"/>
</dbReference>
<comment type="cofactor">
    <cofactor evidence="1 4">
        <name>pyridoxal 5'-phosphate</name>
        <dbReference type="ChEBI" id="CHEBI:597326"/>
    </cofactor>
</comment>
<dbReference type="Gene3D" id="3.40.640.10">
    <property type="entry name" value="Type I PLP-dependent aspartate aminotransferase-like (Major domain)"/>
    <property type="match status" value="1"/>
</dbReference>
<evidence type="ECO:0000256" key="1">
    <source>
        <dbReference type="ARBA" id="ARBA00001933"/>
    </source>
</evidence>
<dbReference type="EC" id="2.8.1.7" evidence="6"/>
<comment type="similarity">
    <text evidence="3">Belongs to the class-V pyridoxal-phosphate-dependent aminotransferase family.</text>
</comment>
<dbReference type="PANTHER" id="PTHR43686:SF1">
    <property type="entry name" value="AMINOTRAN_5 DOMAIN-CONTAINING PROTEIN"/>
    <property type="match status" value="1"/>
</dbReference>
<evidence type="ECO:0000313" key="6">
    <source>
        <dbReference type="EMBL" id="CUH77629.1"/>
    </source>
</evidence>
<dbReference type="SUPFAM" id="SSF53383">
    <property type="entry name" value="PLP-dependent transferases"/>
    <property type="match status" value="1"/>
</dbReference>
<accession>A0A0P1GQX3</accession>
<sequence>MHTDPSEPTQFHRFAQSVERPDLIAWLQQGLIGDGASVPSPTGAQPLIYADYVASGRALQQIEDCVTRDILPYYANSHTEASFCGQMMTRLRKQARQIILKSCKADDRYALVFTGSGATAGLNRLVGLFGACSDQGAQPPLVILGPYEHHSNILPWRESGAEVVETPESPLGGPDLDALEEILQANHGRHMIGAFSAMSNVTGIVTDVPAVTRLLKRYGALSIWDYAGGAPYLDIDMSGGTDAEIDAIVLSAHKFIGGPGASGVLILRRDAVSRKTPTLPGGGTVSFVSPWAHDYSDDVVAREEAGTPNVIGDLRAALCFMVKDAIGSDFMQKRLATFRDRAEAVWLKTPGLTLLGNLRATRVPIFSFVVKDLEGRPIHQQLVTRMLTDLHGVQARGGCACAGPYGHRLLGIDAAQSDTFRQAILNGQEIEKPGWTRLGFSALMCDEKADRIIEAVASIAGTTPEVLASYRVDEGTARFSPWAA</sequence>
<keyword evidence="7" id="KW-1185">Reference proteome</keyword>
<keyword evidence="6" id="KW-0808">Transferase</keyword>
<evidence type="ECO:0000256" key="2">
    <source>
        <dbReference type="ARBA" id="ARBA00022898"/>
    </source>
</evidence>
<evidence type="ECO:0000313" key="7">
    <source>
        <dbReference type="Proteomes" id="UP000052022"/>
    </source>
</evidence>
<evidence type="ECO:0000256" key="3">
    <source>
        <dbReference type="RuleBase" id="RU004075"/>
    </source>
</evidence>
<evidence type="ECO:0000256" key="4">
    <source>
        <dbReference type="RuleBase" id="RU004504"/>
    </source>
</evidence>
<protein>
    <submittedName>
        <fullName evidence="6">Putative cysteine desulfurase</fullName>
        <ecNumber evidence="6">2.8.1.7</ecNumber>
    </submittedName>
</protein>
<dbReference type="AlphaFoldDB" id="A0A0P1GQX3"/>
<dbReference type="OrthoDB" id="9804366at2"/>